<dbReference type="AlphaFoldDB" id="A0AAU9V252"/>
<dbReference type="Proteomes" id="UP001153954">
    <property type="component" value="Unassembled WGS sequence"/>
</dbReference>
<dbReference type="GO" id="GO:0004089">
    <property type="term" value="F:carbonate dehydratase activity"/>
    <property type="evidence" value="ECO:0007669"/>
    <property type="project" value="InterPro"/>
</dbReference>
<dbReference type="InterPro" id="IPR023561">
    <property type="entry name" value="Carbonic_anhydrase_a-class"/>
</dbReference>
<dbReference type="SMART" id="SM01057">
    <property type="entry name" value="Carb_anhydrase"/>
    <property type="match status" value="1"/>
</dbReference>
<evidence type="ECO:0000259" key="2">
    <source>
        <dbReference type="PROSITE" id="PS51144"/>
    </source>
</evidence>
<keyword evidence="4" id="KW-1185">Reference proteome</keyword>
<dbReference type="GO" id="GO:0008270">
    <property type="term" value="F:zinc ion binding"/>
    <property type="evidence" value="ECO:0007669"/>
    <property type="project" value="InterPro"/>
</dbReference>
<dbReference type="InterPro" id="IPR001148">
    <property type="entry name" value="CA_dom"/>
</dbReference>
<sequence length="338" mass="39293">MGFVTCEDTQDQTTTRPNTLFDDADDIQRQLDNEARDKIIFGKPKTVWVFRLPTEFPQGSTKPWSRYTRNFKKFQCRKKTKLVKNSTLVPKDWCYNDQNQWYKVYPQCGGRSQSPVDLPTLGLVKAKGRHLRFINYDVLPRRLTLSKNGKQIILYGEWEYHHQPLVYGGAAHSRRYVFHSMILHYHSEHSIGGLQYPLETQVLHISAEFKTLEEALASSSRDHQALLGIVNLYKFKNHTHRGLEEFLNVGYRSLGINTSMTPRALSYFNPPFKEYVCYQGSLTYPPCTETVLWLVRGRALPITREIITLAATLFDDGEKGSFIRQPQPLNDRKVFYFN</sequence>
<accession>A0AAU9V252</accession>
<gene>
    <name evidence="3" type="ORF">EEDITHA_LOCUS20035</name>
</gene>
<dbReference type="EMBL" id="CAKOGL010000028">
    <property type="protein sequence ID" value="CAH2105827.1"/>
    <property type="molecule type" value="Genomic_DNA"/>
</dbReference>
<name>A0AAU9V252_EUPED</name>
<dbReference type="PANTHER" id="PTHR18952:SF124">
    <property type="entry name" value="CARBONIC ANHYDRASE 7"/>
    <property type="match status" value="1"/>
</dbReference>
<feature type="domain" description="Alpha-carbonic anhydrase" evidence="2">
    <location>
        <begin position="91"/>
        <end position="338"/>
    </location>
</feature>
<dbReference type="GO" id="GO:0005737">
    <property type="term" value="C:cytoplasm"/>
    <property type="evidence" value="ECO:0007669"/>
    <property type="project" value="TreeGrafter"/>
</dbReference>
<dbReference type="Pfam" id="PF00194">
    <property type="entry name" value="Carb_anhydrase"/>
    <property type="match status" value="1"/>
</dbReference>
<evidence type="ECO:0000313" key="3">
    <source>
        <dbReference type="EMBL" id="CAH2105827.1"/>
    </source>
</evidence>
<evidence type="ECO:0000313" key="4">
    <source>
        <dbReference type="Proteomes" id="UP001153954"/>
    </source>
</evidence>
<organism evidence="3 4">
    <name type="scientific">Euphydryas editha</name>
    <name type="common">Edith's checkerspot</name>
    <dbReference type="NCBI Taxonomy" id="104508"/>
    <lineage>
        <taxon>Eukaryota</taxon>
        <taxon>Metazoa</taxon>
        <taxon>Ecdysozoa</taxon>
        <taxon>Arthropoda</taxon>
        <taxon>Hexapoda</taxon>
        <taxon>Insecta</taxon>
        <taxon>Pterygota</taxon>
        <taxon>Neoptera</taxon>
        <taxon>Endopterygota</taxon>
        <taxon>Lepidoptera</taxon>
        <taxon>Glossata</taxon>
        <taxon>Ditrysia</taxon>
        <taxon>Papilionoidea</taxon>
        <taxon>Nymphalidae</taxon>
        <taxon>Nymphalinae</taxon>
        <taxon>Euphydryas</taxon>
    </lineage>
</organism>
<dbReference type="PANTHER" id="PTHR18952">
    <property type="entry name" value="CARBONIC ANHYDRASE"/>
    <property type="match status" value="1"/>
</dbReference>
<dbReference type="Gene3D" id="3.10.200.10">
    <property type="entry name" value="Alpha carbonic anhydrase"/>
    <property type="match status" value="1"/>
</dbReference>
<protein>
    <recommendedName>
        <fullName evidence="2">Alpha-carbonic anhydrase domain-containing protein</fullName>
    </recommendedName>
</protein>
<dbReference type="PROSITE" id="PS51144">
    <property type="entry name" value="ALPHA_CA_2"/>
    <property type="match status" value="1"/>
</dbReference>
<comment type="similarity">
    <text evidence="1">Belongs to the alpha-carbonic anhydrase family.</text>
</comment>
<evidence type="ECO:0000256" key="1">
    <source>
        <dbReference type="ARBA" id="ARBA00010718"/>
    </source>
</evidence>
<dbReference type="InterPro" id="IPR036398">
    <property type="entry name" value="CA_dom_sf"/>
</dbReference>
<proteinExistence type="inferred from homology"/>
<dbReference type="SUPFAM" id="SSF51069">
    <property type="entry name" value="Carbonic anhydrase"/>
    <property type="match status" value="1"/>
</dbReference>
<comment type="caution">
    <text evidence="3">The sequence shown here is derived from an EMBL/GenBank/DDBJ whole genome shotgun (WGS) entry which is preliminary data.</text>
</comment>
<reference evidence="3" key="1">
    <citation type="submission" date="2022-03" db="EMBL/GenBank/DDBJ databases">
        <authorList>
            <person name="Tunstrom K."/>
        </authorList>
    </citation>
    <scope>NUCLEOTIDE SEQUENCE</scope>
</reference>